<dbReference type="Proteomes" id="UP000579250">
    <property type="component" value="Unassembled WGS sequence"/>
</dbReference>
<evidence type="ECO:0000259" key="1">
    <source>
        <dbReference type="SMART" id="SM00382"/>
    </source>
</evidence>
<dbReference type="CDD" id="cd00009">
    <property type="entry name" value="AAA"/>
    <property type="match status" value="1"/>
</dbReference>
<keyword evidence="3" id="KW-1185">Reference proteome</keyword>
<dbReference type="GO" id="GO:0005524">
    <property type="term" value="F:ATP binding"/>
    <property type="evidence" value="ECO:0007669"/>
    <property type="project" value="InterPro"/>
</dbReference>
<dbReference type="PANTHER" id="PTHR37291">
    <property type="entry name" value="5-METHYLCYTOSINE-SPECIFIC RESTRICTION ENZYME B"/>
    <property type="match status" value="1"/>
</dbReference>
<reference evidence="2 3" key="1">
    <citation type="submission" date="2020-04" db="EMBL/GenBank/DDBJ databases">
        <title>MicrobeNet Type strains.</title>
        <authorList>
            <person name="Nicholson A.C."/>
        </authorList>
    </citation>
    <scope>NUCLEOTIDE SEQUENCE [LARGE SCALE GENOMIC DNA]</scope>
    <source>
        <strain evidence="2 3">ATCC BAA-277</strain>
    </source>
</reference>
<dbReference type="AlphaFoldDB" id="A0A846Z1Z7"/>
<dbReference type="EMBL" id="JAAXPI010000033">
    <property type="protein sequence ID" value="NKZ06281.1"/>
    <property type="molecule type" value="Genomic_DNA"/>
</dbReference>
<dbReference type="InterPro" id="IPR011704">
    <property type="entry name" value="ATPase_dyneun-rel_AAA"/>
</dbReference>
<dbReference type="Pfam" id="PF07728">
    <property type="entry name" value="AAA_5"/>
    <property type="match status" value="1"/>
</dbReference>
<proteinExistence type="predicted"/>
<dbReference type="SMART" id="SM00382">
    <property type="entry name" value="AAA"/>
    <property type="match status" value="1"/>
</dbReference>
<organism evidence="2 3">
    <name type="scientific">Actinomadura latina</name>
    <dbReference type="NCBI Taxonomy" id="163603"/>
    <lineage>
        <taxon>Bacteria</taxon>
        <taxon>Bacillati</taxon>
        <taxon>Actinomycetota</taxon>
        <taxon>Actinomycetes</taxon>
        <taxon>Streptosporangiales</taxon>
        <taxon>Thermomonosporaceae</taxon>
        <taxon>Actinomadura</taxon>
    </lineage>
</organism>
<dbReference type="InterPro" id="IPR052934">
    <property type="entry name" value="Methyl-DNA_Rec/Restrict_Enz"/>
</dbReference>
<feature type="domain" description="AAA+ ATPase" evidence="1">
    <location>
        <begin position="432"/>
        <end position="599"/>
    </location>
</feature>
<accession>A0A846Z1Z7</accession>
<dbReference type="InterPro" id="IPR003593">
    <property type="entry name" value="AAA+_ATPase"/>
</dbReference>
<evidence type="ECO:0000313" key="3">
    <source>
        <dbReference type="Proteomes" id="UP000579250"/>
    </source>
</evidence>
<gene>
    <name evidence="2" type="ORF">HGB48_21385</name>
</gene>
<evidence type="ECO:0000313" key="2">
    <source>
        <dbReference type="EMBL" id="NKZ06281.1"/>
    </source>
</evidence>
<dbReference type="SUPFAM" id="SSF52540">
    <property type="entry name" value="P-loop containing nucleoside triphosphate hydrolases"/>
    <property type="match status" value="1"/>
</dbReference>
<dbReference type="Gene3D" id="3.40.50.300">
    <property type="entry name" value="P-loop containing nucleotide triphosphate hydrolases"/>
    <property type="match status" value="1"/>
</dbReference>
<dbReference type="InterPro" id="IPR027417">
    <property type="entry name" value="P-loop_NTPase"/>
</dbReference>
<protein>
    <submittedName>
        <fullName evidence="2">AAA domain-containing protein</fullName>
    </submittedName>
</protein>
<comment type="caution">
    <text evidence="2">The sequence shown here is derived from an EMBL/GenBank/DDBJ whole genome shotgun (WGS) entry which is preliminary data.</text>
</comment>
<dbReference type="GO" id="GO:0016887">
    <property type="term" value="F:ATP hydrolysis activity"/>
    <property type="evidence" value="ECO:0007669"/>
    <property type="project" value="InterPro"/>
</dbReference>
<dbReference type="RefSeq" id="WP_067640028.1">
    <property type="nucleotide sequence ID" value="NZ_JAAXPI010000033.1"/>
</dbReference>
<name>A0A846Z1Z7_9ACTN</name>
<sequence>MTDRTDAVAEMAFAAVRTLVNPDPLAPPEGHGTSDLYKRVLSAIPDLETRWRALSGDDGWRRGSGLQFRFATVRLQKAGLMYRHGKRWWATGLGRAALNDHPDPVAFYAESSKAYNYWKRNKNRFEDAAEYLDVLPERAWAAVGDVASEAGVDTAALVRMLRGSRPEGWHRLLADDGTPPREAHLTEPEWDEWIRLLADDGLLAADGGADWKYRLPAADLQSMIVPDGDEESRVRRGWLVRASNVPGGDLITDVWLADGVCSLPASRLRDLAPGAAPEQVEQAVREDYSDVGAQDRARLAAEYHAFLSRMRDGDIVVTNDGPAIYLGTVNGPPSFVSSEGGHANLQRAVDWRNAARPIDYDDLPDEFSVLVGNPDTEIVELTSFVPELEKLLGEPVIVPERTMRLPDATGELAEELLAGREWLQECVELLRERPQLIFYGPPGTGKTYLARRLARHLTSGRPECVQLVQFHPAYSYEDFFEGYRPAKSEDGTISFDLVRGPFRRLVSAALAHPGRPYVLIIDEINRGNLAKIFGELYFLLEYRGEPVNLLYGSEGDQGFTLPRNVIIIGTMNTADRSIALVDAAMRRRFWFVELHPDVPPTSEILSRWLRRKELGDEPALLLAELNSRIEDRDFKIGPSYLMRESAATEAGLARIWRTQILPLLEEHHYGDGTDVQARYGLDVLRRKLT</sequence>
<dbReference type="PANTHER" id="PTHR37291:SF1">
    <property type="entry name" value="TYPE IV METHYL-DIRECTED RESTRICTION ENZYME ECOKMCRB SUBUNIT"/>
    <property type="match status" value="1"/>
</dbReference>